<evidence type="ECO:0000313" key="16">
    <source>
        <dbReference type="EMBL" id="ESK64850.1"/>
    </source>
</evidence>
<evidence type="ECO:0000256" key="12">
    <source>
        <dbReference type="RuleBase" id="RU000579"/>
    </source>
</evidence>
<comment type="pathway">
    <text evidence="1 12">Amino-acid biosynthesis; L-threonine biosynthesis; L-threonine from L-aspartate: step 3/5.</text>
</comment>
<dbReference type="UniPathway" id="UPA00050">
    <property type="reaction ID" value="UER00063"/>
</dbReference>
<comment type="similarity">
    <text evidence="3 13">Belongs to the homoserine dehydrogenase family.</text>
</comment>
<evidence type="ECO:0000256" key="7">
    <source>
        <dbReference type="ARBA" id="ARBA00022697"/>
    </source>
</evidence>
<dbReference type="AlphaFoldDB" id="W1Q1H6"/>
<dbReference type="FunFam" id="3.30.360.10:FF:000005">
    <property type="entry name" value="Homoserine dehydrogenase"/>
    <property type="match status" value="1"/>
</dbReference>
<keyword evidence="6 12" id="KW-0028">Amino-acid biosynthesis</keyword>
<dbReference type="GO" id="GO:0009086">
    <property type="term" value="P:methionine biosynthetic process"/>
    <property type="evidence" value="ECO:0007669"/>
    <property type="project" value="UniProtKB-KW"/>
</dbReference>
<dbReference type="NCBIfam" id="NF004976">
    <property type="entry name" value="PRK06349.1"/>
    <property type="match status" value="1"/>
</dbReference>
<dbReference type="EC" id="1.1.1.3" evidence="4 12"/>
<dbReference type="Gene3D" id="3.30.360.10">
    <property type="entry name" value="Dihydrodipicolinate Reductase, domain 2"/>
    <property type="match status" value="1"/>
</dbReference>
<evidence type="ECO:0000256" key="10">
    <source>
        <dbReference type="ARBA" id="ARBA00023167"/>
    </source>
</evidence>
<dbReference type="PANTHER" id="PTHR43331:SF1">
    <property type="entry name" value="HOMOSERINE DEHYDROGENASE"/>
    <property type="match status" value="1"/>
</dbReference>
<dbReference type="Gene3D" id="3.30.70.260">
    <property type="match status" value="1"/>
</dbReference>
<dbReference type="GO" id="GO:0004412">
    <property type="term" value="F:homoserine dehydrogenase activity"/>
    <property type="evidence" value="ECO:0007669"/>
    <property type="project" value="UniProtKB-EC"/>
</dbReference>
<dbReference type="InterPro" id="IPR036291">
    <property type="entry name" value="NAD(P)-bd_dom_sf"/>
</dbReference>
<evidence type="ECO:0000259" key="15">
    <source>
        <dbReference type="Pfam" id="PF03447"/>
    </source>
</evidence>
<keyword evidence="12" id="KW-0521">NADP</keyword>
<comment type="caution">
    <text evidence="16">The sequence shown here is derived from an EMBL/GenBank/DDBJ whole genome shotgun (WGS) entry which is preliminary data.</text>
</comment>
<evidence type="ECO:0000256" key="8">
    <source>
        <dbReference type="ARBA" id="ARBA00023002"/>
    </source>
</evidence>
<gene>
    <name evidence="16" type="ORF">GCWU000182_001783</name>
</gene>
<dbReference type="InterPro" id="IPR019811">
    <property type="entry name" value="HDH_CS"/>
</dbReference>
<protein>
    <recommendedName>
        <fullName evidence="5 12">Homoserine dehydrogenase</fullName>
        <ecNumber evidence="4 12">1.1.1.3</ecNumber>
    </recommendedName>
</protein>
<comment type="pathway">
    <text evidence="2 12">Amino-acid biosynthesis; L-methionine biosynthesis via de novo pathway; L-homoserine from L-aspartate: step 3/3.</text>
</comment>
<evidence type="ECO:0000313" key="17">
    <source>
        <dbReference type="Proteomes" id="UP000019050"/>
    </source>
</evidence>
<dbReference type="InterPro" id="IPR001342">
    <property type="entry name" value="HDH_cat"/>
</dbReference>
<evidence type="ECO:0000256" key="2">
    <source>
        <dbReference type="ARBA" id="ARBA00005062"/>
    </source>
</evidence>
<evidence type="ECO:0000256" key="6">
    <source>
        <dbReference type="ARBA" id="ARBA00022605"/>
    </source>
</evidence>
<reference evidence="16" key="1">
    <citation type="submission" date="2013-06" db="EMBL/GenBank/DDBJ databases">
        <authorList>
            <person name="Weinstock G."/>
            <person name="Sodergren E."/>
            <person name="Clifton S."/>
            <person name="Fulton L."/>
            <person name="Fulton B."/>
            <person name="Courtney L."/>
            <person name="Fronick C."/>
            <person name="Harrison M."/>
            <person name="Strong C."/>
            <person name="Farmer C."/>
            <person name="Delahaunty K."/>
            <person name="Markovic C."/>
            <person name="Hall O."/>
            <person name="Minx P."/>
            <person name="Tomlinson C."/>
            <person name="Mitreva M."/>
            <person name="Nelson J."/>
            <person name="Hou S."/>
            <person name="Wollam A."/>
            <person name="Pepin K.H."/>
            <person name="Johnson M."/>
            <person name="Bhonagiri V."/>
            <person name="Nash W.E."/>
            <person name="Warren W."/>
            <person name="Chinwalla A."/>
            <person name="Mardis E.R."/>
            <person name="Wilson R.K."/>
        </authorList>
    </citation>
    <scope>NUCLEOTIDE SEQUENCE [LARGE SCALE GENOMIC DNA]</scope>
    <source>
        <strain evidence="16">ATCC 49176</strain>
    </source>
</reference>
<evidence type="ECO:0000256" key="5">
    <source>
        <dbReference type="ARBA" id="ARBA00013376"/>
    </source>
</evidence>
<dbReference type="EMBL" id="ACIN03000016">
    <property type="protein sequence ID" value="ESK64850.1"/>
    <property type="molecule type" value="Genomic_DNA"/>
</dbReference>
<dbReference type="eggNOG" id="COG0460">
    <property type="taxonomic scope" value="Bacteria"/>
</dbReference>
<dbReference type="Proteomes" id="UP000019050">
    <property type="component" value="Unassembled WGS sequence"/>
</dbReference>
<organism evidence="16 17">
    <name type="scientific">Abiotrophia defectiva ATCC 49176</name>
    <dbReference type="NCBI Taxonomy" id="592010"/>
    <lineage>
        <taxon>Bacteria</taxon>
        <taxon>Bacillati</taxon>
        <taxon>Bacillota</taxon>
        <taxon>Bacilli</taxon>
        <taxon>Lactobacillales</taxon>
        <taxon>Aerococcaceae</taxon>
        <taxon>Abiotrophia</taxon>
    </lineage>
</organism>
<accession>W1Q1H6</accession>
<keyword evidence="7 12" id="KW-0791">Threonine biosynthesis</keyword>
<keyword evidence="9" id="KW-0915">Sodium</keyword>
<dbReference type="SUPFAM" id="SSF51735">
    <property type="entry name" value="NAD(P)-binding Rossmann-fold domains"/>
    <property type="match status" value="1"/>
</dbReference>
<name>W1Q1H6_ABIDE</name>
<dbReference type="GO" id="GO:0009088">
    <property type="term" value="P:threonine biosynthetic process"/>
    <property type="evidence" value="ECO:0007669"/>
    <property type="project" value="UniProtKB-UniPathway"/>
</dbReference>
<dbReference type="PANTHER" id="PTHR43331">
    <property type="entry name" value="HOMOSERINE DEHYDROGENASE"/>
    <property type="match status" value="1"/>
</dbReference>
<keyword evidence="10 12" id="KW-0486">Methionine biosynthesis</keyword>
<dbReference type="SUPFAM" id="SSF55347">
    <property type="entry name" value="Glyceraldehyde-3-phosphate dehydrogenase-like, C-terminal domain"/>
    <property type="match status" value="1"/>
</dbReference>
<dbReference type="HOGENOM" id="CLU_009116_1_1_9"/>
<sequence>MKKQAIPTKLRGVELKWRRAGMKIALCGIGTVGGGVVKVLAENQAQFQAKYKEDLVITHVLTRDPDKVDRLGLESAVFTDRVEDIYEADIDLVVEVMGGVDFAYQVIRQSLSQGRHVVTANKDLLALHIDELQALANEKGVSLLYEASVAGGIPIINGVQVGLAANQISGVMGILNGTTNYMLSHMTQDGWTYDHALSVAQEKGYAEADPTNDVGGFDAARKITLLSRLAYDTRVDFHQVSVKGIDTVDASDIAIAAQAGYTMKLLGKSTKTAAGIQVGVEPVLLPNAHPLSGVSEAFNAVYVEGNAVGQTMFWGPGAGSLETASAVVSDILQIADRGFIPAVLPSQELAIVSQEAPACYYLRFDAPASHVRAVLQTLEIGYLTLAEAPGLTIKTEAISPAVLTKLEANATVVARYLMV</sequence>
<dbReference type="UniPathway" id="UPA00051">
    <property type="reaction ID" value="UER00465"/>
</dbReference>
<feature type="domain" description="Aspartate/homoserine dehydrogenase NAD-binding" evidence="15">
    <location>
        <begin position="28"/>
        <end position="146"/>
    </location>
</feature>
<evidence type="ECO:0000256" key="4">
    <source>
        <dbReference type="ARBA" id="ARBA00013213"/>
    </source>
</evidence>
<feature type="domain" description="Homoserine dehydrogenase catalytic" evidence="14">
    <location>
        <begin position="154"/>
        <end position="332"/>
    </location>
</feature>
<dbReference type="InterPro" id="IPR005106">
    <property type="entry name" value="Asp/hSer_DH_NAD-bd"/>
</dbReference>
<evidence type="ECO:0000256" key="13">
    <source>
        <dbReference type="RuleBase" id="RU004171"/>
    </source>
</evidence>
<evidence type="ECO:0000256" key="11">
    <source>
        <dbReference type="ARBA" id="ARBA00048841"/>
    </source>
</evidence>
<keyword evidence="17" id="KW-1185">Reference proteome</keyword>
<proteinExistence type="inferred from homology"/>
<dbReference type="Gene3D" id="3.40.50.720">
    <property type="entry name" value="NAD(P)-binding Rossmann-like Domain"/>
    <property type="match status" value="1"/>
</dbReference>
<evidence type="ECO:0000259" key="14">
    <source>
        <dbReference type="Pfam" id="PF00742"/>
    </source>
</evidence>
<dbReference type="GO" id="GO:0050661">
    <property type="term" value="F:NADP binding"/>
    <property type="evidence" value="ECO:0007669"/>
    <property type="project" value="InterPro"/>
</dbReference>
<evidence type="ECO:0000256" key="1">
    <source>
        <dbReference type="ARBA" id="ARBA00005056"/>
    </source>
</evidence>
<dbReference type="Pfam" id="PF00742">
    <property type="entry name" value="Homoserine_dh"/>
    <property type="match status" value="1"/>
</dbReference>
<dbReference type="PROSITE" id="PS01042">
    <property type="entry name" value="HOMOSER_DHGENASE"/>
    <property type="match status" value="1"/>
</dbReference>
<comment type="catalytic activity">
    <reaction evidence="11">
        <text>L-homoserine + NADP(+) = L-aspartate 4-semialdehyde + NADPH + H(+)</text>
        <dbReference type="Rhea" id="RHEA:15761"/>
        <dbReference type="ChEBI" id="CHEBI:15378"/>
        <dbReference type="ChEBI" id="CHEBI:57476"/>
        <dbReference type="ChEBI" id="CHEBI:57783"/>
        <dbReference type="ChEBI" id="CHEBI:58349"/>
        <dbReference type="ChEBI" id="CHEBI:537519"/>
        <dbReference type="EC" id="1.1.1.3"/>
    </reaction>
    <physiologicalReaction direction="right-to-left" evidence="11">
        <dbReference type="Rhea" id="RHEA:15763"/>
    </physiologicalReaction>
</comment>
<evidence type="ECO:0000256" key="3">
    <source>
        <dbReference type="ARBA" id="ARBA00006753"/>
    </source>
</evidence>
<dbReference type="Pfam" id="PF03447">
    <property type="entry name" value="NAD_binding_3"/>
    <property type="match status" value="1"/>
</dbReference>
<dbReference type="STRING" id="592010.GCWU000182_001783"/>
<evidence type="ECO:0000256" key="9">
    <source>
        <dbReference type="ARBA" id="ARBA00023053"/>
    </source>
</evidence>
<keyword evidence="8 12" id="KW-0560">Oxidoreductase</keyword>